<keyword evidence="1" id="KW-0812">Transmembrane</keyword>
<dbReference type="AlphaFoldDB" id="A0A9P6E8F0"/>
<keyword evidence="4" id="KW-1185">Reference proteome</keyword>
<evidence type="ECO:0000259" key="2">
    <source>
        <dbReference type="Pfam" id="PF20152"/>
    </source>
</evidence>
<feature type="transmembrane region" description="Helical" evidence="1">
    <location>
        <begin position="86"/>
        <end position="105"/>
    </location>
</feature>
<feature type="transmembrane region" description="Helical" evidence="1">
    <location>
        <begin position="158"/>
        <end position="179"/>
    </location>
</feature>
<dbReference type="Proteomes" id="UP000807306">
    <property type="component" value="Unassembled WGS sequence"/>
</dbReference>
<proteinExistence type="predicted"/>
<dbReference type="Pfam" id="PF20152">
    <property type="entry name" value="DUF6534"/>
    <property type="match status" value="1"/>
</dbReference>
<evidence type="ECO:0000313" key="3">
    <source>
        <dbReference type="EMBL" id="KAF9524385.1"/>
    </source>
</evidence>
<gene>
    <name evidence="3" type="ORF">CPB83DRAFT_909930</name>
</gene>
<reference evidence="3" key="1">
    <citation type="submission" date="2020-11" db="EMBL/GenBank/DDBJ databases">
        <authorList>
            <consortium name="DOE Joint Genome Institute"/>
            <person name="Ahrendt S."/>
            <person name="Riley R."/>
            <person name="Andreopoulos W."/>
            <person name="Labutti K."/>
            <person name="Pangilinan J."/>
            <person name="Ruiz-Duenas F.J."/>
            <person name="Barrasa J.M."/>
            <person name="Sanchez-Garcia M."/>
            <person name="Camarero S."/>
            <person name="Miyauchi S."/>
            <person name="Serrano A."/>
            <person name="Linde D."/>
            <person name="Babiker R."/>
            <person name="Drula E."/>
            <person name="Ayuso-Fernandez I."/>
            <person name="Pacheco R."/>
            <person name="Padilla G."/>
            <person name="Ferreira P."/>
            <person name="Barriuso J."/>
            <person name="Kellner H."/>
            <person name="Castanera R."/>
            <person name="Alfaro M."/>
            <person name="Ramirez L."/>
            <person name="Pisabarro A.G."/>
            <person name="Kuo A."/>
            <person name="Tritt A."/>
            <person name="Lipzen A."/>
            <person name="He G."/>
            <person name="Yan M."/>
            <person name="Ng V."/>
            <person name="Cullen D."/>
            <person name="Martin F."/>
            <person name="Rosso M.-N."/>
            <person name="Henrissat B."/>
            <person name="Hibbett D."/>
            <person name="Martinez A.T."/>
            <person name="Grigoriev I.V."/>
        </authorList>
    </citation>
    <scope>NUCLEOTIDE SEQUENCE</scope>
    <source>
        <strain evidence="3">CBS 506.95</strain>
    </source>
</reference>
<protein>
    <recommendedName>
        <fullName evidence="2">DUF6534 domain-containing protein</fullName>
    </recommendedName>
</protein>
<accession>A0A9P6E8F0</accession>
<evidence type="ECO:0000313" key="4">
    <source>
        <dbReference type="Proteomes" id="UP000807306"/>
    </source>
</evidence>
<feature type="transmembrane region" description="Helical" evidence="1">
    <location>
        <begin position="199"/>
        <end position="218"/>
    </location>
</feature>
<dbReference type="InterPro" id="IPR045339">
    <property type="entry name" value="DUF6534"/>
</dbReference>
<feature type="transmembrane region" description="Helical" evidence="1">
    <location>
        <begin position="230"/>
        <end position="253"/>
    </location>
</feature>
<keyword evidence="1" id="KW-0472">Membrane</keyword>
<sequence>MPANPLLSPQQALLVSGIANSFFFGVLTVQVYNHYLAFPQESLQLRFVVNAIYLLQTFEAIVVYYRDYLQLALAGTSSTADMAGKTSGIELVITAVTMSTVQFYYANSIRLVSKKLIFSWLIICCSILQLQAGIALAVMTFRQVNSPSSGRVARYESLIWHFANAVCDVMIAACMTYYLMRYYSHTQRTQRIIKRVVWWMVKTGTVITIVTLGCSSLFFSAQNHSNFNTIYTSIIGALYSNSLLALVNGRVVYRVRVDRPPSALAFVRPMVPQSEDELSVFDVRKNSAEGLPL</sequence>
<dbReference type="EMBL" id="MU157899">
    <property type="protein sequence ID" value="KAF9524385.1"/>
    <property type="molecule type" value="Genomic_DNA"/>
</dbReference>
<keyword evidence="1" id="KW-1133">Transmembrane helix</keyword>
<feature type="transmembrane region" description="Helical" evidence="1">
    <location>
        <begin position="117"/>
        <end position="138"/>
    </location>
</feature>
<name>A0A9P6E8F0_9AGAR</name>
<comment type="caution">
    <text evidence="3">The sequence shown here is derived from an EMBL/GenBank/DDBJ whole genome shotgun (WGS) entry which is preliminary data.</text>
</comment>
<feature type="transmembrane region" description="Helical" evidence="1">
    <location>
        <begin position="12"/>
        <end position="35"/>
    </location>
</feature>
<dbReference type="PANTHER" id="PTHR40465:SF1">
    <property type="entry name" value="DUF6534 DOMAIN-CONTAINING PROTEIN"/>
    <property type="match status" value="1"/>
</dbReference>
<feature type="transmembrane region" description="Helical" evidence="1">
    <location>
        <begin position="47"/>
        <end position="66"/>
    </location>
</feature>
<dbReference type="OrthoDB" id="3231781at2759"/>
<organism evidence="3 4">
    <name type="scientific">Crepidotus variabilis</name>
    <dbReference type="NCBI Taxonomy" id="179855"/>
    <lineage>
        <taxon>Eukaryota</taxon>
        <taxon>Fungi</taxon>
        <taxon>Dikarya</taxon>
        <taxon>Basidiomycota</taxon>
        <taxon>Agaricomycotina</taxon>
        <taxon>Agaricomycetes</taxon>
        <taxon>Agaricomycetidae</taxon>
        <taxon>Agaricales</taxon>
        <taxon>Agaricineae</taxon>
        <taxon>Crepidotaceae</taxon>
        <taxon>Crepidotus</taxon>
    </lineage>
</organism>
<evidence type="ECO:0000256" key="1">
    <source>
        <dbReference type="SAM" id="Phobius"/>
    </source>
</evidence>
<feature type="domain" description="DUF6534" evidence="2">
    <location>
        <begin position="165"/>
        <end position="250"/>
    </location>
</feature>
<dbReference type="PANTHER" id="PTHR40465">
    <property type="entry name" value="CHROMOSOME 1, WHOLE GENOME SHOTGUN SEQUENCE"/>
    <property type="match status" value="1"/>
</dbReference>